<sequence length="407" mass="44837">MTRAELAEAVNDYLWRTKGRRCELDAHTIARYERGAVRWPGKDYRQALCAVLNATETELGFAAVRRTTDQDRRDALAINLFSPFDPELVPGDYLRGTQSPIRVGLSEVKKVQYAVGRVASVENLHGGGLVSESAAGHLRAFAPLLRGRASPSTRRALFEAVGNLSAVAAYSAFDIADYPAAERRFRFALWCADAAGSWELRAATLADMARKTAYIGNSDGALSLIELAQVRSDRLTATTRAMLTALRAQFLSAVERTDESLSEVARADEYFATRRPDEDAPWMCYYDHAEHLGSTGKALVTVAVSRRRTDLAARRLQEAIRLQAESYPRSRTFSRIRLATLTMQLGEPRAAAVMGTSITTDAAQFHSRRIRDELRGLAAAAAPYRRITEVAELRRTIGTLPAPEAAS</sequence>
<comment type="caution">
    <text evidence="1">The sequence shown here is derived from an EMBL/GenBank/DDBJ whole genome shotgun (WGS) entry which is preliminary data.</text>
</comment>
<evidence type="ECO:0000313" key="1">
    <source>
        <dbReference type="EMBL" id="NKY55233.1"/>
    </source>
</evidence>
<dbReference type="AlphaFoldDB" id="A0A846Y7T2"/>
<proteinExistence type="predicted"/>
<dbReference type="Proteomes" id="UP000570678">
    <property type="component" value="Unassembled WGS sequence"/>
</dbReference>
<evidence type="ECO:0000313" key="2">
    <source>
        <dbReference type="Proteomes" id="UP000570678"/>
    </source>
</evidence>
<organism evidence="1 2">
    <name type="scientific">Nocardia flavorosea</name>
    <dbReference type="NCBI Taxonomy" id="53429"/>
    <lineage>
        <taxon>Bacteria</taxon>
        <taxon>Bacillati</taxon>
        <taxon>Actinomycetota</taxon>
        <taxon>Actinomycetes</taxon>
        <taxon>Mycobacteriales</taxon>
        <taxon>Nocardiaceae</taxon>
        <taxon>Nocardia</taxon>
    </lineage>
</organism>
<protein>
    <submittedName>
        <fullName evidence="1">XRE family transcriptional regulator</fullName>
    </submittedName>
</protein>
<accession>A0A846Y7T2</accession>
<name>A0A846Y7T2_9NOCA</name>
<dbReference type="EMBL" id="JAAXOT010000001">
    <property type="protein sequence ID" value="NKY55233.1"/>
    <property type="molecule type" value="Genomic_DNA"/>
</dbReference>
<gene>
    <name evidence="1" type="ORF">HGA15_03450</name>
</gene>
<keyword evidence="2" id="KW-1185">Reference proteome</keyword>
<reference evidence="1 2" key="1">
    <citation type="submission" date="2020-04" db="EMBL/GenBank/DDBJ databases">
        <title>MicrobeNet Type strains.</title>
        <authorList>
            <person name="Nicholson A.C."/>
        </authorList>
    </citation>
    <scope>NUCLEOTIDE SEQUENCE [LARGE SCALE GENOMIC DNA]</scope>
    <source>
        <strain evidence="1 2">JCM 3332</strain>
    </source>
</reference>